<dbReference type="OrthoDB" id="2590239at2759"/>
<comment type="similarity">
    <text evidence="2">Belongs to the SVF1 family.</text>
</comment>
<evidence type="ECO:0000256" key="3">
    <source>
        <dbReference type="ARBA" id="ARBA00022490"/>
    </source>
</evidence>
<proteinExistence type="inferred from homology"/>
<gene>
    <name evidence="6" type="ORF">D0Z07_0552</name>
</gene>
<dbReference type="PANTHER" id="PTHR47107:SF1">
    <property type="entry name" value="CERAMIDE-BINDING PROTEIN SVF1-RELATED"/>
    <property type="match status" value="1"/>
</dbReference>
<comment type="caution">
    <text evidence="6">The sequence shown here is derived from an EMBL/GenBank/DDBJ whole genome shotgun (WGS) entry which is preliminary data.</text>
</comment>
<sequence>MMNWAKQKLADVAGTQEPIYGPSAIQTVSEQAKTTPYTETVKTDLTWQAMDSTCVETQQFYLMAPSGHIGFAQIIYSNVAGIRTTCQFNCKIFYPKSENKPNLWSSDPLKNVDISDDKMNFYADNLAFELSEDGTTYTIKSMTNQASIVNLTVKRTAPGFQVGKDGKTYYGTDPAAPWGTMRHVFWPRNTASGTIVTKDGPVNFDGSKALFIMALQGMKPHHAAGKWSFCDFQGPNYSAVLMEFTTPPSYGSTVVNVGGIVKDGEIIYAGATNTVTHNKIKQDSENDWPEPEEVKFEWNGKTKDGKDVNGVVEGPLDARLDRVDVMAEVPAFVKSIVSAAAGTKPYIYQYSPHEHPISLKLKIGDEEITEQGELFSEATFIVAT</sequence>
<dbReference type="PANTHER" id="PTHR47107">
    <property type="entry name" value="SVF1-LIKE PROTEIN YDR222W-RELATED"/>
    <property type="match status" value="1"/>
</dbReference>
<feature type="domain" description="Svf1-like C-terminal" evidence="5">
    <location>
        <begin position="218"/>
        <end position="381"/>
    </location>
</feature>
<dbReference type="Proteomes" id="UP000785200">
    <property type="component" value="Unassembled WGS sequence"/>
</dbReference>
<dbReference type="Pfam" id="PF08622">
    <property type="entry name" value="Svf1"/>
    <property type="match status" value="1"/>
</dbReference>
<organism evidence="6 7">
    <name type="scientific">Hyphodiscus hymeniophilus</name>
    <dbReference type="NCBI Taxonomy" id="353542"/>
    <lineage>
        <taxon>Eukaryota</taxon>
        <taxon>Fungi</taxon>
        <taxon>Dikarya</taxon>
        <taxon>Ascomycota</taxon>
        <taxon>Pezizomycotina</taxon>
        <taxon>Leotiomycetes</taxon>
        <taxon>Helotiales</taxon>
        <taxon>Hyphodiscaceae</taxon>
        <taxon>Hyphodiscus</taxon>
    </lineage>
</organism>
<dbReference type="InterPro" id="IPR013931">
    <property type="entry name" value="Svf1-like_N"/>
</dbReference>
<evidence type="ECO:0000256" key="1">
    <source>
        <dbReference type="ARBA" id="ARBA00004496"/>
    </source>
</evidence>
<comment type="subcellular location">
    <subcellularLocation>
        <location evidence="1">Cytoplasm</location>
    </subcellularLocation>
</comment>
<protein>
    <submittedName>
        <fullName evidence="6">Survival factor 1</fullName>
    </submittedName>
</protein>
<evidence type="ECO:0000313" key="7">
    <source>
        <dbReference type="Proteomes" id="UP000785200"/>
    </source>
</evidence>
<dbReference type="GO" id="GO:0005737">
    <property type="term" value="C:cytoplasm"/>
    <property type="evidence" value="ECO:0007669"/>
    <property type="project" value="UniProtKB-SubCell"/>
</dbReference>
<dbReference type="EMBL" id="VNKQ01000002">
    <property type="protein sequence ID" value="KAG0653086.1"/>
    <property type="molecule type" value="Genomic_DNA"/>
</dbReference>
<dbReference type="Pfam" id="PF17187">
    <property type="entry name" value="Svf1_C"/>
    <property type="match status" value="1"/>
</dbReference>
<keyword evidence="3" id="KW-0963">Cytoplasm</keyword>
<evidence type="ECO:0000259" key="5">
    <source>
        <dbReference type="Pfam" id="PF17187"/>
    </source>
</evidence>
<reference evidence="6" key="1">
    <citation type="submission" date="2019-07" db="EMBL/GenBank/DDBJ databases">
        <title>Hyphodiscus hymeniophilus genome sequencing and assembly.</title>
        <authorList>
            <person name="Kramer G."/>
            <person name="Nodwell J."/>
        </authorList>
    </citation>
    <scope>NUCLEOTIDE SEQUENCE</scope>
    <source>
        <strain evidence="6">ATCC 34498</strain>
    </source>
</reference>
<feature type="domain" description="Svf1-like N-terminal" evidence="4">
    <location>
        <begin position="55"/>
        <end position="216"/>
    </location>
</feature>
<dbReference type="SUPFAM" id="SSF159245">
    <property type="entry name" value="AttH-like"/>
    <property type="match status" value="1"/>
</dbReference>
<evidence type="ECO:0000256" key="2">
    <source>
        <dbReference type="ARBA" id="ARBA00009069"/>
    </source>
</evidence>
<dbReference type="GO" id="GO:0006979">
    <property type="term" value="P:response to oxidative stress"/>
    <property type="evidence" value="ECO:0007669"/>
    <property type="project" value="InterPro"/>
</dbReference>
<name>A0A9P7B1D2_9HELO</name>
<dbReference type="InterPro" id="IPR051385">
    <property type="entry name" value="Ceramide-binding_SVF1"/>
</dbReference>
<accession>A0A9P7B1D2</accession>
<keyword evidence="7" id="KW-1185">Reference proteome</keyword>
<dbReference type="InterPro" id="IPR033394">
    <property type="entry name" value="Svf1-like_C"/>
</dbReference>
<evidence type="ECO:0000313" key="6">
    <source>
        <dbReference type="EMBL" id="KAG0653086.1"/>
    </source>
</evidence>
<dbReference type="AlphaFoldDB" id="A0A9P7B1D2"/>
<evidence type="ECO:0000259" key="4">
    <source>
        <dbReference type="Pfam" id="PF08622"/>
    </source>
</evidence>